<proteinExistence type="predicted"/>
<dbReference type="AlphaFoldDB" id="A0A512AQ80"/>
<dbReference type="Proteomes" id="UP000321464">
    <property type="component" value="Unassembled WGS sequence"/>
</dbReference>
<organism evidence="2 3">
    <name type="scientific">Novosphingobium sediminis</name>
    <dbReference type="NCBI Taxonomy" id="707214"/>
    <lineage>
        <taxon>Bacteria</taxon>
        <taxon>Pseudomonadati</taxon>
        <taxon>Pseudomonadota</taxon>
        <taxon>Alphaproteobacteria</taxon>
        <taxon>Sphingomonadales</taxon>
        <taxon>Sphingomonadaceae</taxon>
        <taxon>Novosphingobium</taxon>
    </lineage>
</organism>
<evidence type="ECO:0000313" key="2">
    <source>
        <dbReference type="EMBL" id="GEO01859.1"/>
    </source>
</evidence>
<evidence type="ECO:0000256" key="1">
    <source>
        <dbReference type="SAM" id="MobiDB-lite"/>
    </source>
</evidence>
<keyword evidence="3" id="KW-1185">Reference proteome</keyword>
<gene>
    <name evidence="2" type="ORF">NSE01_36910</name>
</gene>
<feature type="region of interest" description="Disordered" evidence="1">
    <location>
        <begin position="28"/>
        <end position="47"/>
    </location>
</feature>
<dbReference type="EMBL" id="BJYR01000028">
    <property type="protein sequence ID" value="GEO01859.1"/>
    <property type="molecule type" value="Genomic_DNA"/>
</dbReference>
<sequence>MHPQRQRRRKPLAQPPLLVLQRQRMQRIGRASGHAEQAISPAPGCNPSRISLLPQPYAAAIARRMKAPNSGTVKAVSPWAGL</sequence>
<reference evidence="2 3" key="1">
    <citation type="submission" date="2019-07" db="EMBL/GenBank/DDBJ databases">
        <title>Whole genome shotgun sequence of Novosphingobium sediminis NBRC 106119.</title>
        <authorList>
            <person name="Hosoyama A."/>
            <person name="Uohara A."/>
            <person name="Ohji S."/>
            <person name="Ichikawa N."/>
        </authorList>
    </citation>
    <scope>NUCLEOTIDE SEQUENCE [LARGE SCALE GENOMIC DNA]</scope>
    <source>
        <strain evidence="2 3">NBRC 106119</strain>
    </source>
</reference>
<comment type="caution">
    <text evidence="2">The sequence shown here is derived from an EMBL/GenBank/DDBJ whole genome shotgun (WGS) entry which is preliminary data.</text>
</comment>
<name>A0A512AQ80_9SPHN</name>
<evidence type="ECO:0000313" key="3">
    <source>
        <dbReference type="Proteomes" id="UP000321464"/>
    </source>
</evidence>
<protein>
    <submittedName>
        <fullName evidence="2">Uncharacterized protein</fullName>
    </submittedName>
</protein>
<accession>A0A512AQ80</accession>